<feature type="compositionally biased region" description="Gly residues" evidence="1">
    <location>
        <begin position="310"/>
        <end position="319"/>
    </location>
</feature>
<feature type="transmembrane region" description="Helical" evidence="2">
    <location>
        <begin position="235"/>
        <end position="256"/>
    </location>
</feature>
<sequence length="1700" mass="180048">MENVMKNYNKSFLGSRSPSPRYNLLARTSSWRSNLWRSIYFWFASRPDLCHLVCWLTVCTQAGFHRLASHWCEDRALSPLPNHSPLVLSFPCNGSAYQRTVHVLRSPVQVFRDLLWDSPRPILWVQSQIVAAMARIFAVVLLPSPIYRSAYPWLVVAARAVAPACLLITSWLPALELFWTRWNTACGTNGQPVSTFSTTNLYRPDDEYIDFSLRWYPVMDVVFNYMYPTSFLGEAVYGIFSASCMLILGLSTFPGVRLPRGFLLKQQLAKCLLSTVALLAIEWWRHVYANRSSGIQRTGDTCNGDDGGLRDGPGWGQGGTAALRVPPGGSNSDVTAFSGSSGRGSEGCGVESSTRQDGSDAQQQLEQGSGLREHRRRQQSALRPVRVIRMATRCECSNGGREDPWVAFATLFDRQQYRSTIHARIQAAYRLGLSASQTAATVACTRAPAPEAGAPPLPLQHQQPQPQGVPQLHARPLLPYTPFSLCLPPDDHRGLPRQGEGAFGTPFGGSHVQQRTAEVPVLPAVPLNTNHNTPHLDEGVGEAAAALPQSRAHMGEEQQQQQQQQSPCTQVPKYVPYRGRTMLYSTRLKVDGWEPEQVAPGYQRRIARVLANAGLQLEAVTLRRGCIEMVIETRAVTGDPLVEDGGTTAAGAAAATAPEVCGGVQSSPDRGSGTSNDPFHGVAAANPQRLEAFEDVLDIGAIIRALELPDSASLESDMGLSGGVEGEYGTSGGEVYVPRGGTTAASDAEVLPPQHAAGFLRSDFPYSYPGHPLPSLSHFPSGIAQPGYYEEAVAAHDVSGTAATTATARGDCLEGGTWAAAYLRVGDDAVDREELQPPSSSRTAYNFQEVADEGLMATAEEHSASPSRPSVRSGLAAAAAAAAAAAYTATSGSALHRPSSRMLPSGLVGLPYVLDIFPRVLVVGTTREDTGPMPVLSQQQEEQGAEQMRQTILHGTQHDVGASETLILAVAWVTWSREGRRERAVANVNADANAPSTVPPTAAALSRSLPTDEQAGSDGSSFVSVGKETPLQELVLSAAEAKAEGAAPAATEVVAAGASSLRSAVEHSLAGAPLPTLSPAAGIGTAAAGTDASTELIPALHPSVAWDAAVAAPASEPQRTRTQIMFRFHGELVAVALVEPVGRGAAGVVIPEPPPSELGVAAGGGSASSPETGPVGTSSQHRQLHVPFAEEAGLAGVPALAAAAEVEEEEEGGDERVQGGSVVLGGEAVYSVALGQLLAQLRPGALLVEAHQVQGGIANEATAATAGDVSADPDADRPGPAVVPLLLVDDPRVCAELQMALDNWRGTVDEMDCMLYDMGALLWLQDNLGACTAATAVGDGGGNATVRLRALSARTQRLHDHLLAYAEALYWTETQRWLRTRQQAVTAAVAAAVAAAVVECTQDNGPGAATACSIDGSSRGQMPGGEASGDDGLSGHPVHQSSWVRCLLAAARCVRRMLRVVDRLLRLLQVVLGWRSEGDADTAAYMSYTAVFATNMMNVMQVMDVIGFLSVMVRGSTKPSSNGGSSGGDVDGRTGSTGLAWLDPDKACVLVAASTGAVMGALWLMLPNGTWRRISARAKWPRQVSYTLSKAMVAFLGFPQPAATIRHELGMSIFVLEGVILPAGVLMSPLESVFMGLIRAPLCARMWLLSAGSTFTITTAMARALALSALNVLTTVVVHMYIRVSYERQRRGAAQHAKAD</sequence>
<organism evidence="3 4">
    <name type="scientific">Volvox reticuliferus</name>
    <dbReference type="NCBI Taxonomy" id="1737510"/>
    <lineage>
        <taxon>Eukaryota</taxon>
        <taxon>Viridiplantae</taxon>
        <taxon>Chlorophyta</taxon>
        <taxon>core chlorophytes</taxon>
        <taxon>Chlorophyceae</taxon>
        <taxon>CS clade</taxon>
        <taxon>Chlamydomonadales</taxon>
        <taxon>Volvocaceae</taxon>
        <taxon>Volvox</taxon>
    </lineage>
</organism>
<dbReference type="Proteomes" id="UP000747110">
    <property type="component" value="Unassembled WGS sequence"/>
</dbReference>
<evidence type="ECO:0000313" key="4">
    <source>
        <dbReference type="Proteomes" id="UP000747110"/>
    </source>
</evidence>
<evidence type="ECO:0000256" key="2">
    <source>
        <dbReference type="SAM" id="Phobius"/>
    </source>
</evidence>
<evidence type="ECO:0000313" key="3">
    <source>
        <dbReference type="EMBL" id="GIL90511.1"/>
    </source>
</evidence>
<name>A0A8J4CWR8_9CHLO</name>
<feature type="region of interest" description="Disordered" evidence="1">
    <location>
        <begin position="1156"/>
        <end position="1179"/>
    </location>
</feature>
<keyword evidence="4" id="KW-1185">Reference proteome</keyword>
<feature type="transmembrane region" description="Helical" evidence="2">
    <location>
        <begin position="1664"/>
        <end position="1682"/>
    </location>
</feature>
<proteinExistence type="predicted"/>
<gene>
    <name evidence="3" type="ORF">Vretifemale_18153</name>
</gene>
<feature type="transmembrane region" description="Helical" evidence="2">
    <location>
        <begin position="150"/>
        <end position="172"/>
    </location>
</feature>
<feature type="region of interest" description="Disordered" evidence="1">
    <location>
        <begin position="548"/>
        <end position="570"/>
    </location>
</feature>
<keyword evidence="2" id="KW-0812">Transmembrane</keyword>
<feature type="region of interest" description="Disordered" evidence="1">
    <location>
        <begin position="987"/>
        <end position="1024"/>
    </location>
</feature>
<feature type="compositionally biased region" description="Polar residues" evidence="1">
    <location>
        <begin position="355"/>
        <end position="367"/>
    </location>
</feature>
<feature type="region of interest" description="Disordered" evidence="1">
    <location>
        <begin position="1414"/>
        <end position="1434"/>
    </location>
</feature>
<keyword evidence="2" id="KW-0472">Membrane</keyword>
<feature type="transmembrane region" description="Helical" evidence="2">
    <location>
        <begin position="1609"/>
        <end position="1630"/>
    </location>
</feature>
<protein>
    <recommendedName>
        <fullName evidence="5">Transmembrane protein</fullName>
    </recommendedName>
</protein>
<feature type="region of interest" description="Disordered" evidence="1">
    <location>
        <begin position="297"/>
        <end position="383"/>
    </location>
</feature>
<dbReference type="OrthoDB" id="543675at2759"/>
<comment type="caution">
    <text evidence="3">The sequence shown here is derived from an EMBL/GenBank/DDBJ whole genome shotgun (WGS) entry which is preliminary data.</text>
</comment>
<reference evidence="3" key="1">
    <citation type="journal article" date="2021" name="Proc. Natl. Acad. Sci. U.S.A.">
        <title>Three genomes in the algal genus Volvox reveal the fate of a haploid sex-determining region after a transition to homothallism.</title>
        <authorList>
            <person name="Yamamoto K."/>
            <person name="Hamaji T."/>
            <person name="Kawai-Toyooka H."/>
            <person name="Matsuzaki R."/>
            <person name="Takahashi F."/>
            <person name="Nishimura Y."/>
            <person name="Kawachi M."/>
            <person name="Noguchi H."/>
            <person name="Minakuchi Y."/>
            <person name="Umen J.G."/>
            <person name="Toyoda A."/>
            <person name="Nozaki H."/>
        </authorList>
    </citation>
    <scope>NUCLEOTIDE SEQUENCE</scope>
    <source>
        <strain evidence="3">NIES-3786</strain>
    </source>
</reference>
<accession>A0A8J4CWR8</accession>
<feature type="transmembrane region" description="Helical" evidence="2">
    <location>
        <begin position="1549"/>
        <end position="1566"/>
    </location>
</feature>
<feature type="transmembrane region" description="Helical" evidence="2">
    <location>
        <begin position="122"/>
        <end position="143"/>
    </location>
</feature>
<evidence type="ECO:0008006" key="5">
    <source>
        <dbReference type="Google" id="ProtNLM"/>
    </source>
</evidence>
<evidence type="ECO:0000256" key="1">
    <source>
        <dbReference type="SAM" id="MobiDB-lite"/>
    </source>
</evidence>
<keyword evidence="2" id="KW-1133">Transmembrane helix</keyword>
<dbReference type="EMBL" id="BNCP01000057">
    <property type="protein sequence ID" value="GIL90511.1"/>
    <property type="molecule type" value="Genomic_DNA"/>
</dbReference>